<dbReference type="CTD" id="20200640"/>
<dbReference type="Pfam" id="PF25239">
    <property type="entry name" value="WHD_CHMP7"/>
    <property type="match status" value="1"/>
</dbReference>
<evidence type="ECO:0000313" key="2">
    <source>
        <dbReference type="EMBL" id="ESN92573.1"/>
    </source>
</evidence>
<dbReference type="GO" id="GO:0032511">
    <property type="term" value="P:late endosome to vacuole transport via multivesicular body sorting pathway"/>
    <property type="evidence" value="ECO:0000318"/>
    <property type="project" value="GO_Central"/>
</dbReference>
<dbReference type="GO" id="GO:0000815">
    <property type="term" value="C:ESCRT III complex"/>
    <property type="evidence" value="ECO:0000318"/>
    <property type="project" value="GO_Central"/>
</dbReference>
<dbReference type="KEGG" id="hro:HELRODRAFT_164645"/>
<dbReference type="STRING" id="6412.T1EVP0"/>
<name>T1EVP0_HELRO</name>
<dbReference type="InParanoid" id="T1EVP0"/>
<dbReference type="AlphaFoldDB" id="T1EVP0"/>
<proteinExistence type="predicted"/>
<reference evidence="4" key="1">
    <citation type="submission" date="2012-12" db="EMBL/GenBank/DDBJ databases">
        <authorList>
            <person name="Hellsten U."/>
            <person name="Grimwood J."/>
            <person name="Chapman J.A."/>
            <person name="Shapiro H."/>
            <person name="Aerts A."/>
            <person name="Otillar R.P."/>
            <person name="Terry A.Y."/>
            <person name="Boore J.L."/>
            <person name="Simakov O."/>
            <person name="Marletaz F."/>
            <person name="Cho S.-J."/>
            <person name="Edsinger-Gonzales E."/>
            <person name="Havlak P."/>
            <person name="Kuo D.-H."/>
            <person name="Larsson T."/>
            <person name="Lv J."/>
            <person name="Arendt D."/>
            <person name="Savage R."/>
            <person name="Osoegawa K."/>
            <person name="de Jong P."/>
            <person name="Lindberg D.R."/>
            <person name="Seaver E.C."/>
            <person name="Weisblat D.A."/>
            <person name="Putnam N.H."/>
            <person name="Grigoriev I.V."/>
            <person name="Rokhsar D.S."/>
        </authorList>
    </citation>
    <scope>NUCLEOTIDE SEQUENCE</scope>
</reference>
<dbReference type="HOGENOM" id="CLU_1157522_0_0_1"/>
<reference evidence="3" key="3">
    <citation type="submission" date="2015-06" db="UniProtKB">
        <authorList>
            <consortium name="EnsemblMetazoa"/>
        </authorList>
    </citation>
    <scope>IDENTIFICATION</scope>
</reference>
<dbReference type="EnsemblMetazoa" id="HelroT164645">
    <property type="protein sequence ID" value="HelroP164645"/>
    <property type="gene ID" value="HelroG164645"/>
</dbReference>
<dbReference type="GO" id="GO:0006900">
    <property type="term" value="P:vesicle budding from membrane"/>
    <property type="evidence" value="ECO:0000318"/>
    <property type="project" value="GO_Central"/>
</dbReference>
<protein>
    <recommendedName>
        <fullName evidence="1">CHMP7 winged helix domain-containing protein</fullName>
    </recommendedName>
</protein>
<reference evidence="2 4" key="2">
    <citation type="journal article" date="2013" name="Nature">
        <title>Insights into bilaterian evolution from three spiralian genomes.</title>
        <authorList>
            <person name="Simakov O."/>
            <person name="Marletaz F."/>
            <person name="Cho S.J."/>
            <person name="Edsinger-Gonzales E."/>
            <person name="Havlak P."/>
            <person name="Hellsten U."/>
            <person name="Kuo D.H."/>
            <person name="Larsson T."/>
            <person name="Lv J."/>
            <person name="Arendt D."/>
            <person name="Savage R."/>
            <person name="Osoegawa K."/>
            <person name="de Jong P."/>
            <person name="Grimwood J."/>
            <person name="Chapman J.A."/>
            <person name="Shapiro H."/>
            <person name="Aerts A."/>
            <person name="Otillar R.P."/>
            <person name="Terry A.Y."/>
            <person name="Boore J.L."/>
            <person name="Grigoriev I.V."/>
            <person name="Lindberg D.R."/>
            <person name="Seaver E.C."/>
            <person name="Weisblat D.A."/>
            <person name="Putnam N.H."/>
            <person name="Rokhsar D.S."/>
        </authorList>
    </citation>
    <scope>NUCLEOTIDE SEQUENCE</scope>
</reference>
<evidence type="ECO:0000259" key="1">
    <source>
        <dbReference type="Pfam" id="PF25239"/>
    </source>
</evidence>
<dbReference type="GO" id="GO:0009898">
    <property type="term" value="C:cytoplasmic side of plasma membrane"/>
    <property type="evidence" value="ECO:0000318"/>
    <property type="project" value="GO_Central"/>
</dbReference>
<gene>
    <name evidence="3" type="primary">20200640</name>
    <name evidence="2" type="ORF">HELRODRAFT_164645</name>
</gene>
<evidence type="ECO:0000313" key="4">
    <source>
        <dbReference type="Proteomes" id="UP000015101"/>
    </source>
</evidence>
<dbReference type="eggNOG" id="KOG2911">
    <property type="taxonomic scope" value="Eukaryota"/>
</dbReference>
<dbReference type="InterPro" id="IPR057471">
    <property type="entry name" value="CHMP7_WHD"/>
</dbReference>
<evidence type="ECO:0000313" key="3">
    <source>
        <dbReference type="EnsemblMetazoa" id="HelroP164645"/>
    </source>
</evidence>
<dbReference type="GO" id="GO:0005771">
    <property type="term" value="C:multivesicular body"/>
    <property type="evidence" value="ECO:0000318"/>
    <property type="project" value="GO_Central"/>
</dbReference>
<sequence length="240" mass="27665">MSSVLKSNNSEIDDERLAFFMAPFRKDRSTNPLSWDSKMKFWADSIRDYCLKNRQLVFNAKSLPEKLKKNSSVPQCLNVVLHEMLRNRSLQSLSDFSSACNTGWLSWTFNSLVTKPVKWGYNTFLKGSLSWVYSWATGGDGNDGYVFDLYSHQRRLPDEEFVLVDLVKEAASNVYAHHNNNVMYDVTDNVVSYDVLQRQCHHICSDEKSFEVAILELCRQKLCCVKVNADGDKVLIFIFE</sequence>
<dbReference type="GeneID" id="20200640"/>
<dbReference type="Proteomes" id="UP000015101">
    <property type="component" value="Unassembled WGS sequence"/>
</dbReference>
<feature type="domain" description="CHMP7 winged helix" evidence="1">
    <location>
        <begin position="167"/>
        <end position="237"/>
    </location>
</feature>
<dbReference type="OrthoDB" id="10250120at2759"/>
<keyword evidence="4" id="KW-1185">Reference proteome</keyword>
<dbReference type="EMBL" id="AMQM01001742">
    <property type="status" value="NOT_ANNOTATED_CDS"/>
    <property type="molecule type" value="Genomic_DNA"/>
</dbReference>
<dbReference type="RefSeq" id="XP_009028906.1">
    <property type="nucleotide sequence ID" value="XM_009030658.1"/>
</dbReference>
<organism evidence="3 4">
    <name type="scientific">Helobdella robusta</name>
    <name type="common">Californian leech</name>
    <dbReference type="NCBI Taxonomy" id="6412"/>
    <lineage>
        <taxon>Eukaryota</taxon>
        <taxon>Metazoa</taxon>
        <taxon>Spiralia</taxon>
        <taxon>Lophotrochozoa</taxon>
        <taxon>Annelida</taxon>
        <taxon>Clitellata</taxon>
        <taxon>Hirudinea</taxon>
        <taxon>Rhynchobdellida</taxon>
        <taxon>Glossiphoniidae</taxon>
        <taxon>Helobdella</taxon>
    </lineage>
</organism>
<accession>T1EVP0</accession>
<dbReference type="EMBL" id="KB097639">
    <property type="protein sequence ID" value="ESN92573.1"/>
    <property type="molecule type" value="Genomic_DNA"/>
</dbReference>
<dbReference type="Pfam" id="PF25880">
    <property type="entry name" value="WHD_CHMP7_1st"/>
    <property type="match status" value="1"/>
</dbReference>